<reference evidence="1 2" key="1">
    <citation type="submission" date="2015-01" db="EMBL/GenBank/DDBJ databases">
        <title>Evolution of Trichinella species and genotypes.</title>
        <authorList>
            <person name="Korhonen P.K."/>
            <person name="Edoardo P."/>
            <person name="Giuseppe L.R."/>
            <person name="Gasser R.B."/>
        </authorList>
    </citation>
    <scope>NUCLEOTIDE SEQUENCE [LARGE SCALE GENOMIC DNA]</scope>
    <source>
        <strain evidence="1">ISS417</strain>
    </source>
</reference>
<keyword evidence="2" id="KW-1185">Reference proteome</keyword>
<proteinExistence type="predicted"/>
<comment type="caution">
    <text evidence="1">The sequence shown here is derived from an EMBL/GenBank/DDBJ whole genome shotgun (WGS) entry which is preliminary data.</text>
</comment>
<organism evidence="1 2">
    <name type="scientific">Trichinella murrelli</name>
    <dbReference type="NCBI Taxonomy" id="144512"/>
    <lineage>
        <taxon>Eukaryota</taxon>
        <taxon>Metazoa</taxon>
        <taxon>Ecdysozoa</taxon>
        <taxon>Nematoda</taxon>
        <taxon>Enoplea</taxon>
        <taxon>Dorylaimia</taxon>
        <taxon>Trichinellida</taxon>
        <taxon>Trichinellidae</taxon>
        <taxon>Trichinella</taxon>
    </lineage>
</organism>
<dbReference type="Proteomes" id="UP000055048">
    <property type="component" value="Unassembled WGS sequence"/>
</dbReference>
<protein>
    <submittedName>
        <fullName evidence="1">Uncharacterized protein</fullName>
    </submittedName>
</protein>
<dbReference type="EMBL" id="JYDJ01002134">
    <property type="protein sequence ID" value="KRX30883.1"/>
    <property type="molecule type" value="Genomic_DNA"/>
</dbReference>
<name>A0A0V0SX65_9BILA</name>
<gene>
    <name evidence="1" type="ORF">T05_3553</name>
</gene>
<evidence type="ECO:0000313" key="1">
    <source>
        <dbReference type="EMBL" id="KRX30883.1"/>
    </source>
</evidence>
<sequence length="37" mass="4169">MFFSSESRLNNRLPLPSIPETFYNDYVCMGEGVIGLA</sequence>
<dbReference type="AlphaFoldDB" id="A0A0V0SX65"/>
<evidence type="ECO:0000313" key="2">
    <source>
        <dbReference type="Proteomes" id="UP000055048"/>
    </source>
</evidence>
<accession>A0A0V0SX65</accession>